<feature type="compositionally biased region" description="Basic and acidic residues" evidence="1">
    <location>
        <begin position="263"/>
        <end position="283"/>
    </location>
</feature>
<keyword evidence="2" id="KW-0732">Signal</keyword>
<sequence length="368" mass="40787">MTFMYLYELFFFFFLGARVNFTVDAGKSSSKLLRYPLRSSMKSKEENHPSTDSTNSSVSKRGRPTSNVSKSVAVLDFSGKEKSAKPPRRLSVPSKSSASTAPRSVGNITPISEARVKRSAANQGKSPVSDVSLSSSRRKFCILSSSSYWLSQIKLSESASKHKISLGFFELALEAGCEPLQKIRDELKSYVSRYDLSELGESVNELFEIYKISENFQQLQASNIGPLVPEEGNQLPDDDVHSSTFSITDAEKLKPNPSDTDADEIHGEQESNKETSKKDESVNRIKRSVKKDVTNLKSSSEVRGRNSTQKNPKKPTKQELAKDQDKLKKQGKKYSAGEGPIPSSPEKTLQENKENLAVPQIEISATEE</sequence>
<evidence type="ECO:0000256" key="2">
    <source>
        <dbReference type="SAM" id="SignalP"/>
    </source>
</evidence>
<evidence type="ECO:0000313" key="4">
    <source>
        <dbReference type="Proteomes" id="UP000594638"/>
    </source>
</evidence>
<dbReference type="AlphaFoldDB" id="A0A8S0VDR3"/>
<feature type="compositionally biased region" description="Basic and acidic residues" evidence="1">
    <location>
        <begin position="316"/>
        <end position="328"/>
    </location>
</feature>
<dbReference type="Proteomes" id="UP000594638">
    <property type="component" value="Unassembled WGS sequence"/>
</dbReference>
<organism evidence="3 4">
    <name type="scientific">Olea europaea subsp. europaea</name>
    <dbReference type="NCBI Taxonomy" id="158383"/>
    <lineage>
        <taxon>Eukaryota</taxon>
        <taxon>Viridiplantae</taxon>
        <taxon>Streptophyta</taxon>
        <taxon>Embryophyta</taxon>
        <taxon>Tracheophyta</taxon>
        <taxon>Spermatophyta</taxon>
        <taxon>Magnoliopsida</taxon>
        <taxon>eudicotyledons</taxon>
        <taxon>Gunneridae</taxon>
        <taxon>Pentapetalae</taxon>
        <taxon>asterids</taxon>
        <taxon>lamiids</taxon>
        <taxon>Lamiales</taxon>
        <taxon>Oleaceae</taxon>
        <taxon>Oleeae</taxon>
        <taxon>Olea</taxon>
    </lineage>
</organism>
<name>A0A8S0VDR3_OLEEU</name>
<keyword evidence="4" id="KW-1185">Reference proteome</keyword>
<evidence type="ECO:0000313" key="3">
    <source>
        <dbReference type="EMBL" id="CAA3030097.1"/>
    </source>
</evidence>
<evidence type="ECO:0000256" key="1">
    <source>
        <dbReference type="SAM" id="MobiDB-lite"/>
    </source>
</evidence>
<reference evidence="3 4" key="1">
    <citation type="submission" date="2019-12" db="EMBL/GenBank/DDBJ databases">
        <authorList>
            <person name="Alioto T."/>
            <person name="Alioto T."/>
            <person name="Gomez Garrido J."/>
        </authorList>
    </citation>
    <scope>NUCLEOTIDE SEQUENCE [LARGE SCALE GENOMIC DNA]</scope>
</reference>
<accession>A0A8S0VDR3</accession>
<feature type="compositionally biased region" description="Polar residues" evidence="1">
    <location>
        <begin position="93"/>
        <end position="110"/>
    </location>
</feature>
<feature type="region of interest" description="Disordered" evidence="1">
    <location>
        <begin position="227"/>
        <end position="368"/>
    </location>
</feature>
<feature type="region of interest" description="Disordered" evidence="1">
    <location>
        <begin position="40"/>
        <end position="131"/>
    </location>
</feature>
<feature type="compositionally biased region" description="Polar residues" evidence="1">
    <location>
        <begin position="50"/>
        <end position="70"/>
    </location>
</feature>
<dbReference type="PANTHER" id="PTHR34468">
    <property type="entry name" value="MICROTUBULE-ASSOCIATED FUTSCH-LIKE PROTEIN"/>
    <property type="match status" value="1"/>
</dbReference>
<dbReference type="EMBL" id="CACTIH010009350">
    <property type="protein sequence ID" value="CAA3030097.1"/>
    <property type="molecule type" value="Genomic_DNA"/>
</dbReference>
<protein>
    <submittedName>
        <fullName evidence="3">Uncharacterized protein</fullName>
    </submittedName>
</protein>
<proteinExistence type="predicted"/>
<comment type="caution">
    <text evidence="3">The sequence shown here is derived from an EMBL/GenBank/DDBJ whole genome shotgun (WGS) entry which is preliminary data.</text>
</comment>
<dbReference type="Gramene" id="OE9A017668T3">
    <property type="protein sequence ID" value="OE9A017668C3"/>
    <property type="gene ID" value="OE9A017668"/>
</dbReference>
<dbReference type="PANTHER" id="PTHR34468:SF2">
    <property type="entry name" value="MICROTUBULE-ASSOCIATED FUTSCH-LIKE PROTEIN"/>
    <property type="match status" value="1"/>
</dbReference>
<feature type="chain" id="PRO_5035854221" evidence="2">
    <location>
        <begin position="20"/>
        <end position="368"/>
    </location>
</feature>
<dbReference type="OrthoDB" id="1930709at2759"/>
<feature type="compositionally biased region" description="Basic and acidic residues" evidence="1">
    <location>
        <begin position="290"/>
        <end position="304"/>
    </location>
</feature>
<feature type="signal peptide" evidence="2">
    <location>
        <begin position="1"/>
        <end position="19"/>
    </location>
</feature>
<gene>
    <name evidence="3" type="ORF">OLEA9_A017668</name>
</gene>